<comment type="caution">
    <text evidence="1">The sequence shown here is derived from an EMBL/GenBank/DDBJ whole genome shotgun (WGS) entry which is preliminary data.</text>
</comment>
<name>A0A0F9B4I9_9ZZZZ</name>
<organism evidence="1">
    <name type="scientific">marine sediment metagenome</name>
    <dbReference type="NCBI Taxonomy" id="412755"/>
    <lineage>
        <taxon>unclassified sequences</taxon>
        <taxon>metagenomes</taxon>
        <taxon>ecological metagenomes</taxon>
    </lineage>
</organism>
<proteinExistence type="predicted"/>
<dbReference type="EMBL" id="LAZR01039525">
    <property type="protein sequence ID" value="KKL16794.1"/>
    <property type="molecule type" value="Genomic_DNA"/>
</dbReference>
<sequence>MKYAGMWLAGDPKTKGSWVPMQTKSGIKFRPAGKGASKWYKDAERAIGEQWEHGILEGPIKVRFLFLLPRK</sequence>
<feature type="non-terminal residue" evidence="1">
    <location>
        <position position="71"/>
    </location>
</feature>
<gene>
    <name evidence="1" type="ORF">LCGC14_2492030</name>
</gene>
<protein>
    <submittedName>
        <fullName evidence="1">Uncharacterized protein</fullName>
    </submittedName>
</protein>
<dbReference type="AlphaFoldDB" id="A0A0F9B4I9"/>
<reference evidence="1" key="1">
    <citation type="journal article" date="2015" name="Nature">
        <title>Complex archaea that bridge the gap between prokaryotes and eukaryotes.</title>
        <authorList>
            <person name="Spang A."/>
            <person name="Saw J.H."/>
            <person name="Jorgensen S.L."/>
            <person name="Zaremba-Niedzwiedzka K."/>
            <person name="Martijn J."/>
            <person name="Lind A.E."/>
            <person name="van Eijk R."/>
            <person name="Schleper C."/>
            <person name="Guy L."/>
            <person name="Ettema T.J."/>
        </authorList>
    </citation>
    <scope>NUCLEOTIDE SEQUENCE</scope>
</reference>
<evidence type="ECO:0000313" key="1">
    <source>
        <dbReference type="EMBL" id="KKL16794.1"/>
    </source>
</evidence>
<accession>A0A0F9B4I9</accession>